<dbReference type="InterPro" id="IPR009057">
    <property type="entry name" value="Homeodomain-like_sf"/>
</dbReference>
<dbReference type="EMBL" id="JAGGLU010000007">
    <property type="protein sequence ID" value="MBP2058237.1"/>
    <property type="molecule type" value="Genomic_DNA"/>
</dbReference>
<evidence type="ECO:0000256" key="3">
    <source>
        <dbReference type="ARBA" id="ARBA00023163"/>
    </source>
</evidence>
<dbReference type="InterPro" id="IPR037923">
    <property type="entry name" value="HTH-like"/>
</dbReference>
<evidence type="ECO:0000259" key="4">
    <source>
        <dbReference type="PROSITE" id="PS01124"/>
    </source>
</evidence>
<dbReference type="SUPFAM" id="SSF51215">
    <property type="entry name" value="Regulatory protein AraC"/>
    <property type="match status" value="1"/>
</dbReference>
<keyword evidence="2" id="KW-0238">DNA-binding</keyword>
<comment type="caution">
    <text evidence="5">The sequence shown here is derived from an EMBL/GenBank/DDBJ whole genome shotgun (WGS) entry which is preliminary data.</text>
</comment>
<dbReference type="RefSeq" id="WP_209686979.1">
    <property type="nucleotide sequence ID" value="NZ_JAGGLU010000007.1"/>
</dbReference>
<keyword evidence="3" id="KW-0804">Transcription</keyword>
<keyword evidence="1" id="KW-0805">Transcription regulation</keyword>
<evidence type="ECO:0000313" key="5">
    <source>
        <dbReference type="EMBL" id="MBP2058237.1"/>
    </source>
</evidence>
<dbReference type="CDD" id="cd02208">
    <property type="entry name" value="cupin_RmlC-like"/>
    <property type="match status" value="1"/>
</dbReference>
<dbReference type="InterPro" id="IPR003313">
    <property type="entry name" value="AraC-bd"/>
</dbReference>
<gene>
    <name evidence="5" type="ORF">J2Z60_001414</name>
</gene>
<name>A0ABS4MEX7_9LACO</name>
<dbReference type="SMART" id="SM00342">
    <property type="entry name" value="HTH_ARAC"/>
    <property type="match status" value="1"/>
</dbReference>
<dbReference type="PANTHER" id="PTHR43280:SF2">
    <property type="entry name" value="HTH-TYPE TRANSCRIPTIONAL REGULATOR EXSA"/>
    <property type="match status" value="1"/>
</dbReference>
<evidence type="ECO:0000256" key="1">
    <source>
        <dbReference type="ARBA" id="ARBA00023015"/>
    </source>
</evidence>
<accession>A0ABS4MEX7</accession>
<sequence>MKHELVTTDPGLPYKLNIIEGLGLEIPPHWHRSIEIDYTIHGQADYHVAGKTYTITDNEFIIVNSGQIHSVNNYKNISERKSIVLLIPIEVVENYNPQFLHHQFITSNCSQSALNSIKKELYAIYEARNLPDNIRKLNQHGHVLTLLSLLFIYCLADTCNRDMHDIKLQELSKKVLSYLSKYYERKLTLKSISDHFSFSAAYLSRVFKQQTGTSIMQYLQDIRLKYAYEQIQGTDLSIKEIAKLVGFSDTRSLRNKFKKKYHITPNQLRKS</sequence>
<dbReference type="Pfam" id="PF12833">
    <property type="entry name" value="HTH_18"/>
    <property type="match status" value="1"/>
</dbReference>
<evidence type="ECO:0000256" key="2">
    <source>
        <dbReference type="ARBA" id="ARBA00023125"/>
    </source>
</evidence>
<dbReference type="Proteomes" id="UP001519292">
    <property type="component" value="Unassembled WGS sequence"/>
</dbReference>
<dbReference type="InterPro" id="IPR014710">
    <property type="entry name" value="RmlC-like_jellyroll"/>
</dbReference>
<protein>
    <submittedName>
        <fullName evidence="5">AraC-like DNA-binding protein</fullName>
    </submittedName>
</protein>
<dbReference type="Pfam" id="PF02311">
    <property type="entry name" value="AraC_binding"/>
    <property type="match status" value="1"/>
</dbReference>
<feature type="domain" description="HTH araC/xylS-type" evidence="4">
    <location>
        <begin position="173"/>
        <end position="271"/>
    </location>
</feature>
<reference evidence="5 6" key="1">
    <citation type="submission" date="2021-03" db="EMBL/GenBank/DDBJ databases">
        <title>Genomic Encyclopedia of Type Strains, Phase IV (KMG-IV): sequencing the most valuable type-strain genomes for metagenomic binning, comparative biology and taxonomic classification.</title>
        <authorList>
            <person name="Goeker M."/>
        </authorList>
    </citation>
    <scope>NUCLEOTIDE SEQUENCE [LARGE SCALE GENOMIC DNA]</scope>
    <source>
        <strain evidence="5 6">DSM 101872</strain>
    </source>
</reference>
<dbReference type="InterPro" id="IPR018060">
    <property type="entry name" value="HTH_AraC"/>
</dbReference>
<dbReference type="PROSITE" id="PS01124">
    <property type="entry name" value="HTH_ARAC_FAMILY_2"/>
    <property type="match status" value="1"/>
</dbReference>
<organism evidence="5 6">
    <name type="scientific">Lactobacillus colini</name>
    <dbReference type="NCBI Taxonomy" id="1819254"/>
    <lineage>
        <taxon>Bacteria</taxon>
        <taxon>Bacillati</taxon>
        <taxon>Bacillota</taxon>
        <taxon>Bacilli</taxon>
        <taxon>Lactobacillales</taxon>
        <taxon>Lactobacillaceae</taxon>
        <taxon>Lactobacillus</taxon>
    </lineage>
</organism>
<dbReference type="Gene3D" id="2.60.120.10">
    <property type="entry name" value="Jelly Rolls"/>
    <property type="match status" value="1"/>
</dbReference>
<proteinExistence type="predicted"/>
<dbReference type="Gene3D" id="1.10.10.60">
    <property type="entry name" value="Homeodomain-like"/>
    <property type="match status" value="2"/>
</dbReference>
<dbReference type="SUPFAM" id="SSF46689">
    <property type="entry name" value="Homeodomain-like"/>
    <property type="match status" value="2"/>
</dbReference>
<evidence type="ECO:0000313" key="6">
    <source>
        <dbReference type="Proteomes" id="UP001519292"/>
    </source>
</evidence>
<dbReference type="PANTHER" id="PTHR43280">
    <property type="entry name" value="ARAC-FAMILY TRANSCRIPTIONAL REGULATOR"/>
    <property type="match status" value="1"/>
</dbReference>
<keyword evidence="6" id="KW-1185">Reference proteome</keyword>